<dbReference type="Gene3D" id="3.90.25.10">
    <property type="entry name" value="UDP-galactose 4-epimerase, domain 1"/>
    <property type="match status" value="1"/>
</dbReference>
<dbReference type="InterPro" id="IPR036291">
    <property type="entry name" value="NAD(P)-bd_dom_sf"/>
</dbReference>
<dbReference type="PANTHER" id="PTHR43162">
    <property type="match status" value="1"/>
</dbReference>
<dbReference type="Gene3D" id="3.40.50.720">
    <property type="entry name" value="NAD(P)-binding Rossmann-like Domain"/>
    <property type="match status" value="1"/>
</dbReference>
<dbReference type="CDD" id="cd05269">
    <property type="entry name" value="TMR_SDR_a"/>
    <property type="match status" value="1"/>
</dbReference>
<sequence length="280" mass="31604">MILVTGASGTIGSELLRELVRKGEPVRAAVHVRPLDADGVETCNIDYDRPETLSPALEGVDSLFLLSQQVTHEKPMVDAAREAGVRRIVYVSSFGADRDTFIVGQLHREIELRIQETGMVWTFLRPNYLMQNFITLMGHDIRNEDAFYDSIGDARVSRIDTRDVSHVAARVLTESGHDNRAYELSGPEAITHHHAAEVLSEVLGRRIRYVELDDDSFRRRLIAQGVPEDFAGFVEDVNRRNRNGETHDDVITDNVRNILGREPTTFLRFCQDYAPTFGGR</sequence>
<feature type="domain" description="NmrA-like" evidence="1">
    <location>
        <begin position="2"/>
        <end position="239"/>
    </location>
</feature>
<dbReference type="EMBL" id="FOEG01000015">
    <property type="protein sequence ID" value="SEP18768.1"/>
    <property type="molecule type" value="Genomic_DNA"/>
</dbReference>
<dbReference type="RefSeq" id="WP_171909994.1">
    <property type="nucleotide sequence ID" value="NZ_FOEG01000015.1"/>
</dbReference>
<dbReference type="InterPro" id="IPR008030">
    <property type="entry name" value="NmrA-like"/>
</dbReference>
<organism evidence="2 3">
    <name type="scientific">Aquisalimonas asiatica</name>
    <dbReference type="NCBI Taxonomy" id="406100"/>
    <lineage>
        <taxon>Bacteria</taxon>
        <taxon>Pseudomonadati</taxon>
        <taxon>Pseudomonadota</taxon>
        <taxon>Gammaproteobacteria</taxon>
        <taxon>Chromatiales</taxon>
        <taxon>Ectothiorhodospiraceae</taxon>
        <taxon>Aquisalimonas</taxon>
    </lineage>
</organism>
<protein>
    <submittedName>
        <fullName evidence="2">Uncharacterized conserved protein YbjT, contains NAD(P)-binding and DUF2867 domains</fullName>
    </submittedName>
</protein>
<proteinExistence type="predicted"/>
<dbReference type="Pfam" id="PF05368">
    <property type="entry name" value="NmrA"/>
    <property type="match status" value="1"/>
</dbReference>
<accession>A0A1H8VV23</accession>
<reference evidence="2 3" key="1">
    <citation type="submission" date="2016-10" db="EMBL/GenBank/DDBJ databases">
        <authorList>
            <person name="de Groot N.N."/>
        </authorList>
    </citation>
    <scope>NUCLEOTIDE SEQUENCE [LARGE SCALE GENOMIC DNA]</scope>
    <source>
        <strain evidence="2 3">CGMCC 1.6291</strain>
    </source>
</reference>
<dbReference type="InterPro" id="IPR051604">
    <property type="entry name" value="Ergot_Alk_Oxidoreductase"/>
</dbReference>
<dbReference type="AlphaFoldDB" id="A0A1H8VV23"/>
<dbReference type="SUPFAM" id="SSF51735">
    <property type="entry name" value="NAD(P)-binding Rossmann-fold domains"/>
    <property type="match status" value="1"/>
</dbReference>
<dbReference type="PANTHER" id="PTHR43162:SF1">
    <property type="entry name" value="PRESTALK A DIFFERENTIATION PROTEIN A"/>
    <property type="match status" value="1"/>
</dbReference>
<keyword evidence="3" id="KW-1185">Reference proteome</keyword>
<dbReference type="STRING" id="406100.SAMN04488052_11534"/>
<name>A0A1H8VV23_9GAMM</name>
<evidence type="ECO:0000259" key="1">
    <source>
        <dbReference type="Pfam" id="PF05368"/>
    </source>
</evidence>
<dbReference type="Proteomes" id="UP000199657">
    <property type="component" value="Unassembled WGS sequence"/>
</dbReference>
<evidence type="ECO:0000313" key="2">
    <source>
        <dbReference type="EMBL" id="SEP18768.1"/>
    </source>
</evidence>
<evidence type="ECO:0000313" key="3">
    <source>
        <dbReference type="Proteomes" id="UP000199657"/>
    </source>
</evidence>
<gene>
    <name evidence="2" type="ORF">SAMN04488052_11534</name>
</gene>